<keyword evidence="3" id="KW-1185">Reference proteome</keyword>
<evidence type="ECO:0000313" key="3">
    <source>
        <dbReference type="Proteomes" id="UP000735302"/>
    </source>
</evidence>
<feature type="region of interest" description="Disordered" evidence="1">
    <location>
        <begin position="1"/>
        <end position="36"/>
    </location>
</feature>
<feature type="compositionally biased region" description="Basic and acidic residues" evidence="1">
    <location>
        <begin position="1"/>
        <end position="18"/>
    </location>
</feature>
<accession>A0AAV3ZDY3</accession>
<dbReference type="Proteomes" id="UP000735302">
    <property type="component" value="Unassembled WGS sequence"/>
</dbReference>
<dbReference type="EMBL" id="BLXT01002298">
    <property type="protein sequence ID" value="GFN92736.1"/>
    <property type="molecule type" value="Genomic_DNA"/>
</dbReference>
<feature type="compositionally biased region" description="Basic and acidic residues" evidence="1">
    <location>
        <begin position="26"/>
        <end position="35"/>
    </location>
</feature>
<comment type="caution">
    <text evidence="2">The sequence shown here is derived from an EMBL/GenBank/DDBJ whole genome shotgun (WGS) entry which is preliminary data.</text>
</comment>
<dbReference type="AlphaFoldDB" id="A0AAV3ZDY3"/>
<feature type="region of interest" description="Disordered" evidence="1">
    <location>
        <begin position="53"/>
        <end position="74"/>
    </location>
</feature>
<organism evidence="2 3">
    <name type="scientific">Plakobranchus ocellatus</name>
    <dbReference type="NCBI Taxonomy" id="259542"/>
    <lineage>
        <taxon>Eukaryota</taxon>
        <taxon>Metazoa</taxon>
        <taxon>Spiralia</taxon>
        <taxon>Lophotrochozoa</taxon>
        <taxon>Mollusca</taxon>
        <taxon>Gastropoda</taxon>
        <taxon>Heterobranchia</taxon>
        <taxon>Euthyneura</taxon>
        <taxon>Panpulmonata</taxon>
        <taxon>Sacoglossa</taxon>
        <taxon>Placobranchoidea</taxon>
        <taxon>Plakobranchidae</taxon>
        <taxon>Plakobranchus</taxon>
    </lineage>
</organism>
<sequence>MNEKREENKEENDTNKIEEGEEEEEDRTKRTREELGGCGQWLHAGHVMSAITTHPHKPSIMTGKVNNKTEGQNN</sequence>
<evidence type="ECO:0000256" key="1">
    <source>
        <dbReference type="SAM" id="MobiDB-lite"/>
    </source>
</evidence>
<name>A0AAV3ZDY3_9GAST</name>
<evidence type="ECO:0000313" key="2">
    <source>
        <dbReference type="EMBL" id="GFN92736.1"/>
    </source>
</evidence>
<reference evidence="2 3" key="1">
    <citation type="journal article" date="2021" name="Elife">
        <title>Chloroplast acquisition without the gene transfer in kleptoplastic sea slugs, Plakobranchus ocellatus.</title>
        <authorList>
            <person name="Maeda T."/>
            <person name="Takahashi S."/>
            <person name="Yoshida T."/>
            <person name="Shimamura S."/>
            <person name="Takaki Y."/>
            <person name="Nagai Y."/>
            <person name="Toyoda A."/>
            <person name="Suzuki Y."/>
            <person name="Arimoto A."/>
            <person name="Ishii H."/>
            <person name="Satoh N."/>
            <person name="Nishiyama T."/>
            <person name="Hasebe M."/>
            <person name="Maruyama T."/>
            <person name="Minagawa J."/>
            <person name="Obokata J."/>
            <person name="Shigenobu S."/>
        </authorList>
    </citation>
    <scope>NUCLEOTIDE SEQUENCE [LARGE SCALE GENOMIC DNA]</scope>
</reference>
<proteinExistence type="predicted"/>
<gene>
    <name evidence="2" type="ORF">PoB_001924200</name>
</gene>
<feature type="compositionally biased region" description="Polar residues" evidence="1">
    <location>
        <begin position="64"/>
        <end position="74"/>
    </location>
</feature>
<protein>
    <submittedName>
        <fullName evidence="2">Uncharacterized protein</fullName>
    </submittedName>
</protein>